<dbReference type="SUPFAM" id="SSF142877">
    <property type="entry name" value="EndoU-like"/>
    <property type="match status" value="1"/>
</dbReference>
<dbReference type="GO" id="GO:0016787">
    <property type="term" value="F:hydrolase activity"/>
    <property type="evidence" value="ECO:0007669"/>
    <property type="project" value="UniProtKB-KW"/>
</dbReference>
<comment type="caution">
    <text evidence="3">The sequence shown here is derived from an EMBL/GenBank/DDBJ whole genome shotgun (WGS) entry which is preliminary data.</text>
</comment>
<proteinExistence type="predicted"/>
<dbReference type="PROSITE" id="PS51959">
    <property type="entry name" value="ENDOU"/>
    <property type="match status" value="1"/>
</dbReference>
<gene>
    <name evidence="3" type="ORF">DdX_22035</name>
</gene>
<keyword evidence="1" id="KW-0378">Hydrolase</keyword>
<evidence type="ECO:0000313" key="3">
    <source>
        <dbReference type="EMBL" id="KAI1691195.1"/>
    </source>
</evidence>
<dbReference type="AlphaFoldDB" id="A0AAD4MIM8"/>
<dbReference type="GO" id="GO:0004521">
    <property type="term" value="F:RNA endonuclease activity"/>
    <property type="evidence" value="ECO:0007669"/>
    <property type="project" value="InterPro"/>
</dbReference>
<dbReference type="EMBL" id="JAKKPZ010000981">
    <property type="protein sequence ID" value="KAI1691195.1"/>
    <property type="molecule type" value="Genomic_DNA"/>
</dbReference>
<evidence type="ECO:0000259" key="2">
    <source>
        <dbReference type="PROSITE" id="PS51959"/>
    </source>
</evidence>
<dbReference type="InterPro" id="IPR037227">
    <property type="entry name" value="EndoU-like"/>
</dbReference>
<name>A0AAD4MIM8_9BILA</name>
<sequence length="289" mass="33897">MKEILTKYNQLFQPRICGEEKPNIEREDKLDELWKIMLDNKVFQIGLNYLADKLKVPRKSDGKNLSTQASIEDLAKELWLTKYSRCNKDCNYKLPKTSSGFKQVILGEETCKNCNNFQCAIGENRKEIKYVQGQHQWFSAYIAEIEGRLQYYDHYRSFDSWVDLRYGFKWSHSSDEIVRGGSHFQPYNSIAHDMAQITVCALLPSVHSDRKVCPFKSRRTIQQRWEWYAVSAHLFLNKGQSGSSTCLAGGFVLKLDDNQIRRLPEDEIKNSGHGHLLRYRYIHQDRERL</sequence>
<keyword evidence="4" id="KW-1185">Reference proteome</keyword>
<dbReference type="InterPro" id="IPR018998">
    <property type="entry name" value="EndoU_C"/>
</dbReference>
<organism evidence="3 4">
    <name type="scientific">Ditylenchus destructor</name>
    <dbReference type="NCBI Taxonomy" id="166010"/>
    <lineage>
        <taxon>Eukaryota</taxon>
        <taxon>Metazoa</taxon>
        <taxon>Ecdysozoa</taxon>
        <taxon>Nematoda</taxon>
        <taxon>Chromadorea</taxon>
        <taxon>Rhabditida</taxon>
        <taxon>Tylenchina</taxon>
        <taxon>Tylenchomorpha</taxon>
        <taxon>Sphaerularioidea</taxon>
        <taxon>Anguinidae</taxon>
        <taxon>Anguininae</taxon>
        <taxon>Ditylenchus</taxon>
    </lineage>
</organism>
<evidence type="ECO:0000256" key="1">
    <source>
        <dbReference type="ARBA" id="ARBA00022801"/>
    </source>
</evidence>
<accession>A0AAD4MIM8</accession>
<dbReference type="Proteomes" id="UP001201812">
    <property type="component" value="Unassembled WGS sequence"/>
</dbReference>
<dbReference type="Pfam" id="PF09412">
    <property type="entry name" value="XendoU"/>
    <property type="match status" value="1"/>
</dbReference>
<feature type="domain" description="EndoU" evidence="2">
    <location>
        <begin position="1"/>
        <end position="256"/>
    </location>
</feature>
<reference evidence="3" key="1">
    <citation type="submission" date="2022-01" db="EMBL/GenBank/DDBJ databases">
        <title>Genome Sequence Resource for Two Populations of Ditylenchus destructor, the Migratory Endoparasitic Phytonematode.</title>
        <authorList>
            <person name="Zhang H."/>
            <person name="Lin R."/>
            <person name="Xie B."/>
        </authorList>
    </citation>
    <scope>NUCLEOTIDE SEQUENCE</scope>
    <source>
        <strain evidence="3">BazhouSP</strain>
    </source>
</reference>
<protein>
    <submittedName>
        <fullName evidence="3">Endoribonuclease xendoU domain-containing protein</fullName>
    </submittedName>
</protein>
<evidence type="ECO:0000313" key="4">
    <source>
        <dbReference type="Proteomes" id="UP001201812"/>
    </source>
</evidence>